<dbReference type="Gene3D" id="3.30.1150.10">
    <property type="match status" value="1"/>
</dbReference>
<dbReference type="PROSITE" id="PS52015">
    <property type="entry name" value="TONB_CTD"/>
    <property type="match status" value="1"/>
</dbReference>
<gene>
    <name evidence="3" type="ORF">SAMN05444359_102156</name>
</gene>
<dbReference type="AlphaFoldDB" id="A0A1H9APV6"/>
<dbReference type="PANTHER" id="PTHR34978">
    <property type="entry name" value="POSSIBLE SENSOR-TRANSDUCER PROTEIN BLAR"/>
    <property type="match status" value="1"/>
</dbReference>
<dbReference type="CDD" id="cd07341">
    <property type="entry name" value="M56_BlaR1_MecR1_like"/>
    <property type="match status" value="1"/>
</dbReference>
<feature type="transmembrane region" description="Helical" evidence="1">
    <location>
        <begin position="182"/>
        <end position="200"/>
    </location>
</feature>
<feature type="transmembrane region" description="Helical" evidence="1">
    <location>
        <begin position="37"/>
        <end position="57"/>
    </location>
</feature>
<dbReference type="GO" id="GO:0055085">
    <property type="term" value="P:transmembrane transport"/>
    <property type="evidence" value="ECO:0007669"/>
    <property type="project" value="InterPro"/>
</dbReference>
<feature type="transmembrane region" description="Helical" evidence="1">
    <location>
        <begin position="225"/>
        <end position="243"/>
    </location>
</feature>
<accession>A0A1H9APV6</accession>
<sequence length="437" mass="48978">MTPDILEYLLRATAIWAVLLAYYFVSGRREGFRFQRILLLGGWLFGLLVPLLPALAVGTSLPVKSLPTASYVAPVFVAQAGEVAVENSWNLLDALPWIYLLGVIIFGARTLVQWRFVQQCLRGGERSTYAGYPVVRSGLVRSPFAARGYVFLPEQMPDAALENTALLHETSHLRARHHYDKLLLTLGGIVFWFHPFVWVYRRLLATVHEYEADAAVLQSVPARTYGLQLLHCSLGPTGSLGLFSSPLQKRIKMITDKNTNRSLRFLPLFTLCLLLLGLVVACSDVAEEIVLTTTEEAVNVNDPAYFRYGEEPPGETSVKAFLTDMYKTVRYPYEARESATEGDFRVSAVVDINGKLQDYEVSPISADERKDGKALEQIVVVGYPTTPLTTDRKHPESLSRESLLTVIRNLDKFRPASVEGRPTPMQFTVDFIFKLEK</sequence>
<name>A0A1H9APV6_9BACT</name>
<keyword evidence="4" id="KW-1185">Reference proteome</keyword>
<organism evidence="3 4">
    <name type="scientific">Neolewinella agarilytica</name>
    <dbReference type="NCBI Taxonomy" id="478744"/>
    <lineage>
        <taxon>Bacteria</taxon>
        <taxon>Pseudomonadati</taxon>
        <taxon>Bacteroidota</taxon>
        <taxon>Saprospiria</taxon>
        <taxon>Saprospirales</taxon>
        <taxon>Lewinellaceae</taxon>
        <taxon>Neolewinella</taxon>
    </lineage>
</organism>
<feature type="transmembrane region" description="Helical" evidence="1">
    <location>
        <begin position="6"/>
        <end position="25"/>
    </location>
</feature>
<dbReference type="EMBL" id="FOFB01000002">
    <property type="protein sequence ID" value="SEP77948.1"/>
    <property type="molecule type" value="Genomic_DNA"/>
</dbReference>
<evidence type="ECO:0000259" key="2">
    <source>
        <dbReference type="PROSITE" id="PS52015"/>
    </source>
</evidence>
<dbReference type="InterPro" id="IPR037682">
    <property type="entry name" value="TonB_C"/>
</dbReference>
<dbReference type="InterPro" id="IPR052173">
    <property type="entry name" value="Beta-lactam_resp_regulator"/>
</dbReference>
<evidence type="ECO:0000313" key="4">
    <source>
        <dbReference type="Proteomes" id="UP000199021"/>
    </source>
</evidence>
<evidence type="ECO:0000256" key="1">
    <source>
        <dbReference type="SAM" id="Phobius"/>
    </source>
</evidence>
<dbReference type="Pfam" id="PF05569">
    <property type="entry name" value="Peptidase_M56"/>
    <property type="match status" value="1"/>
</dbReference>
<reference evidence="4" key="1">
    <citation type="submission" date="2016-10" db="EMBL/GenBank/DDBJ databases">
        <authorList>
            <person name="Varghese N."/>
            <person name="Submissions S."/>
        </authorList>
    </citation>
    <scope>NUCLEOTIDE SEQUENCE [LARGE SCALE GENOMIC DNA]</scope>
    <source>
        <strain evidence="4">DSM 24740</strain>
    </source>
</reference>
<dbReference type="PANTHER" id="PTHR34978:SF3">
    <property type="entry name" value="SLR0241 PROTEIN"/>
    <property type="match status" value="1"/>
</dbReference>
<proteinExistence type="predicted"/>
<keyword evidence="1" id="KW-1133">Transmembrane helix</keyword>
<dbReference type="InterPro" id="IPR008756">
    <property type="entry name" value="Peptidase_M56"/>
</dbReference>
<dbReference type="RefSeq" id="WP_090165339.1">
    <property type="nucleotide sequence ID" value="NZ_FOFB01000002.1"/>
</dbReference>
<dbReference type="Proteomes" id="UP000199021">
    <property type="component" value="Unassembled WGS sequence"/>
</dbReference>
<evidence type="ECO:0000313" key="3">
    <source>
        <dbReference type="EMBL" id="SEP77948.1"/>
    </source>
</evidence>
<dbReference type="SUPFAM" id="SSF74653">
    <property type="entry name" value="TolA/TonB C-terminal domain"/>
    <property type="match status" value="1"/>
</dbReference>
<feature type="transmembrane region" description="Helical" evidence="1">
    <location>
        <begin position="263"/>
        <end position="281"/>
    </location>
</feature>
<feature type="transmembrane region" description="Helical" evidence="1">
    <location>
        <begin position="94"/>
        <end position="112"/>
    </location>
</feature>
<keyword evidence="1" id="KW-0472">Membrane</keyword>
<protein>
    <submittedName>
        <fullName evidence="3">BlaR1 peptidase M56</fullName>
    </submittedName>
</protein>
<feature type="domain" description="TonB C-terminal" evidence="2">
    <location>
        <begin position="316"/>
        <end position="417"/>
    </location>
</feature>
<dbReference type="STRING" id="478744.SAMN05444359_102156"/>
<keyword evidence="1" id="KW-0812">Transmembrane</keyword>
<dbReference type="InParanoid" id="A0A1H9APV6"/>
<dbReference type="OrthoDB" id="9814002at2"/>